<evidence type="ECO:0000256" key="11">
    <source>
        <dbReference type="ARBA" id="ARBA00023268"/>
    </source>
</evidence>
<evidence type="ECO:0000256" key="14">
    <source>
        <dbReference type="PIRSR" id="PIRSR006769-2"/>
    </source>
</evidence>
<name>A0A367UFE0_9PROT</name>
<reference evidence="17 18" key="1">
    <citation type="submission" date="2014-07" db="EMBL/GenBank/DDBJ databases">
        <title>Draft genome sequence of Thalassospira xianhensis P-4 (MCCC 1A02616).</title>
        <authorList>
            <person name="Lai Q."/>
            <person name="Shao Z."/>
        </authorList>
    </citation>
    <scope>NUCLEOTIDE SEQUENCE [LARGE SCALE GENOMIC DNA]</scope>
    <source>
        <strain evidence="17 18">MCCC 1A02616</strain>
    </source>
</reference>
<gene>
    <name evidence="17" type="ORF">TH5_11555</name>
</gene>
<evidence type="ECO:0000256" key="8">
    <source>
        <dbReference type="ARBA" id="ARBA00022833"/>
    </source>
</evidence>
<dbReference type="InterPro" id="IPR004794">
    <property type="entry name" value="Eubact_RibD"/>
</dbReference>
<comment type="caution">
    <text evidence="17">The sequence shown here is derived from an EMBL/GenBank/DDBJ whole genome shotgun (WGS) entry which is preliminary data.</text>
</comment>
<proteinExistence type="inferred from homology"/>
<keyword evidence="9 12" id="KW-0521">NADP</keyword>
<dbReference type="InterPro" id="IPR050765">
    <property type="entry name" value="Riboflavin_Biosynth_HTPR"/>
</dbReference>
<dbReference type="GO" id="GO:0008270">
    <property type="term" value="F:zinc ion binding"/>
    <property type="evidence" value="ECO:0007669"/>
    <property type="project" value="InterPro"/>
</dbReference>
<dbReference type="Proteomes" id="UP000252419">
    <property type="component" value="Unassembled WGS sequence"/>
</dbReference>
<dbReference type="Gene3D" id="3.40.140.10">
    <property type="entry name" value="Cytidine Deaminase, domain 2"/>
    <property type="match status" value="1"/>
</dbReference>
<dbReference type="CDD" id="cd01284">
    <property type="entry name" value="Riboflavin_deaminase-reductase"/>
    <property type="match status" value="1"/>
</dbReference>
<dbReference type="SUPFAM" id="SSF53597">
    <property type="entry name" value="Dihydrofolate reductase-like"/>
    <property type="match status" value="1"/>
</dbReference>
<evidence type="ECO:0000256" key="4">
    <source>
        <dbReference type="ARBA" id="ARBA00005259"/>
    </source>
</evidence>
<dbReference type="RefSeq" id="WP_114121946.1">
    <property type="nucleotide sequence ID" value="NZ_JPWA01000012.1"/>
</dbReference>
<dbReference type="PANTHER" id="PTHR38011:SF7">
    <property type="entry name" value="2,5-DIAMINO-6-RIBOSYLAMINO-4(3H)-PYRIMIDINONE 5'-PHOSPHATE REDUCTASE"/>
    <property type="match status" value="1"/>
</dbReference>
<evidence type="ECO:0000256" key="1">
    <source>
        <dbReference type="ARBA" id="ARBA00002151"/>
    </source>
</evidence>
<dbReference type="InterPro" id="IPR011549">
    <property type="entry name" value="RibD_C"/>
</dbReference>
<dbReference type="GO" id="GO:0008703">
    <property type="term" value="F:5-amino-6-(5-phosphoribosylamino)uracil reductase activity"/>
    <property type="evidence" value="ECO:0007669"/>
    <property type="project" value="UniProtKB-EC"/>
</dbReference>
<feature type="binding site" evidence="14">
    <location>
        <position position="178"/>
    </location>
    <ligand>
        <name>NADP(+)</name>
        <dbReference type="ChEBI" id="CHEBI:58349"/>
    </ligand>
</feature>
<dbReference type="EC" id="1.1.1.193" evidence="12"/>
<keyword evidence="12" id="KW-0378">Hydrolase</keyword>
<comment type="similarity">
    <text evidence="5 12">In the C-terminal section; belongs to the HTP reductase family.</text>
</comment>
<keyword evidence="11" id="KW-0511">Multifunctional enzyme</keyword>
<evidence type="ECO:0000256" key="6">
    <source>
        <dbReference type="ARBA" id="ARBA00022619"/>
    </source>
</evidence>
<keyword evidence="7 12" id="KW-0479">Metal-binding</keyword>
<dbReference type="NCBIfam" id="TIGR00227">
    <property type="entry name" value="ribD_Cterm"/>
    <property type="match status" value="1"/>
</dbReference>
<evidence type="ECO:0000313" key="17">
    <source>
        <dbReference type="EMBL" id="RCK05772.1"/>
    </source>
</evidence>
<feature type="binding site" evidence="14">
    <location>
        <position position="303"/>
    </location>
    <ligand>
        <name>substrate</name>
    </ligand>
</feature>
<dbReference type="Gene3D" id="3.40.430.10">
    <property type="entry name" value="Dihydrofolate Reductase, subunit A"/>
    <property type="match status" value="1"/>
</dbReference>
<dbReference type="InterPro" id="IPR016192">
    <property type="entry name" value="APOBEC/CMP_deaminase_Zn-bd"/>
</dbReference>
<feature type="binding site" evidence="14">
    <location>
        <position position="204"/>
    </location>
    <ligand>
        <name>NADP(+)</name>
        <dbReference type="ChEBI" id="CHEBI:58349"/>
    </ligand>
</feature>
<feature type="binding site" evidence="15">
    <location>
        <position position="92"/>
    </location>
    <ligand>
        <name>Zn(2+)</name>
        <dbReference type="ChEBI" id="CHEBI:29105"/>
        <note>catalytic</note>
    </ligand>
</feature>
<evidence type="ECO:0000256" key="15">
    <source>
        <dbReference type="PIRSR" id="PIRSR006769-3"/>
    </source>
</evidence>
<evidence type="ECO:0000256" key="5">
    <source>
        <dbReference type="ARBA" id="ARBA00007417"/>
    </source>
</evidence>
<keyword evidence="6 12" id="KW-0686">Riboflavin biosynthesis</keyword>
<evidence type="ECO:0000259" key="16">
    <source>
        <dbReference type="PROSITE" id="PS51747"/>
    </source>
</evidence>
<evidence type="ECO:0000256" key="7">
    <source>
        <dbReference type="ARBA" id="ARBA00022723"/>
    </source>
</evidence>
<dbReference type="AlphaFoldDB" id="A0A367UFE0"/>
<comment type="function">
    <text evidence="1 12">Converts 2,5-diamino-6-(ribosylamino)-4(3h)-pyrimidinone 5'-phosphate into 5-amino-6-(ribosylamino)-2,4(1h,3h)-pyrimidinedione 5'-phosphate.</text>
</comment>
<protein>
    <recommendedName>
        <fullName evidence="12">Riboflavin biosynthesis protein RibD</fullName>
    </recommendedName>
    <domain>
        <recommendedName>
            <fullName evidence="12">Diaminohydroxyphosphoribosylaminopyrimidine deaminase</fullName>
            <shortName evidence="12">DRAP deaminase</shortName>
            <ecNumber evidence="12">3.5.4.26</ecNumber>
        </recommendedName>
        <alternativeName>
            <fullName evidence="12">Riboflavin-specific deaminase</fullName>
        </alternativeName>
    </domain>
    <domain>
        <recommendedName>
            <fullName evidence="12">5-amino-6-(5-phosphoribosylamino)uracil reductase</fullName>
            <ecNumber evidence="12">1.1.1.193</ecNumber>
        </recommendedName>
        <alternativeName>
            <fullName evidence="12">HTP reductase</fullName>
        </alternativeName>
    </domain>
</protein>
<feature type="binding site" evidence="14">
    <location>
        <position position="192"/>
    </location>
    <ligand>
        <name>substrate</name>
    </ligand>
</feature>
<dbReference type="PIRSF" id="PIRSF006769">
    <property type="entry name" value="RibD"/>
    <property type="match status" value="1"/>
</dbReference>
<feature type="binding site" evidence="14">
    <location>
        <begin position="305"/>
        <end position="311"/>
    </location>
    <ligand>
        <name>NADP(+)</name>
        <dbReference type="ChEBI" id="CHEBI:58349"/>
    </ligand>
</feature>
<evidence type="ECO:0000256" key="9">
    <source>
        <dbReference type="ARBA" id="ARBA00022857"/>
    </source>
</evidence>
<dbReference type="InterPro" id="IPR024072">
    <property type="entry name" value="DHFR-like_dom_sf"/>
</dbReference>
<feature type="binding site" evidence="14">
    <location>
        <position position="176"/>
    </location>
    <ligand>
        <name>substrate</name>
    </ligand>
</feature>
<dbReference type="PANTHER" id="PTHR38011">
    <property type="entry name" value="DIHYDROFOLATE REDUCTASE FAMILY PROTEIN (AFU_ORTHOLOGUE AFUA_8G06820)"/>
    <property type="match status" value="1"/>
</dbReference>
<dbReference type="InterPro" id="IPR002734">
    <property type="entry name" value="RibDG_C"/>
</dbReference>
<dbReference type="Pfam" id="PF00383">
    <property type="entry name" value="dCMP_cyt_deam_1"/>
    <property type="match status" value="1"/>
</dbReference>
<keyword evidence="8 12" id="KW-0862">Zinc</keyword>
<dbReference type="PROSITE" id="PS51747">
    <property type="entry name" value="CYT_DCMP_DEAMINASES_2"/>
    <property type="match status" value="1"/>
</dbReference>
<evidence type="ECO:0000313" key="18">
    <source>
        <dbReference type="Proteomes" id="UP000252419"/>
    </source>
</evidence>
<comment type="catalytic activity">
    <reaction evidence="12">
        <text>2,5-diamino-6-hydroxy-4-(5-phosphoribosylamino)-pyrimidine + H2O + H(+) = 5-amino-6-(5-phospho-D-ribosylamino)uracil + NH4(+)</text>
        <dbReference type="Rhea" id="RHEA:21868"/>
        <dbReference type="ChEBI" id="CHEBI:15377"/>
        <dbReference type="ChEBI" id="CHEBI:15378"/>
        <dbReference type="ChEBI" id="CHEBI:28938"/>
        <dbReference type="ChEBI" id="CHEBI:58453"/>
        <dbReference type="ChEBI" id="CHEBI:58614"/>
        <dbReference type="EC" id="3.5.4.26"/>
    </reaction>
</comment>
<comment type="pathway">
    <text evidence="2 12">Cofactor biosynthesis; riboflavin biosynthesis; 5-amino-6-(D-ribitylamino)uracil from GTP: step 2/4.</text>
</comment>
<accession>A0A367UFE0</accession>
<feature type="binding site" evidence="15">
    <location>
        <position position="58"/>
    </location>
    <ligand>
        <name>Zn(2+)</name>
        <dbReference type="ChEBI" id="CHEBI:29105"/>
        <note>catalytic</note>
    </ligand>
</feature>
<feature type="binding site" evidence="14">
    <location>
        <position position="162"/>
    </location>
    <ligand>
        <name>NADP(+)</name>
        <dbReference type="ChEBI" id="CHEBI:58349"/>
    </ligand>
</feature>
<dbReference type="EC" id="3.5.4.26" evidence="12"/>
<dbReference type="InterPro" id="IPR002125">
    <property type="entry name" value="CMP_dCMP_dom"/>
</dbReference>
<organism evidence="17 18">
    <name type="scientific">Thalassospira xianhensis MCCC 1A02616</name>
    <dbReference type="NCBI Taxonomy" id="1177929"/>
    <lineage>
        <taxon>Bacteria</taxon>
        <taxon>Pseudomonadati</taxon>
        <taxon>Pseudomonadota</taxon>
        <taxon>Alphaproteobacteria</taxon>
        <taxon>Rhodospirillales</taxon>
        <taxon>Thalassospiraceae</taxon>
        <taxon>Thalassospira</taxon>
    </lineage>
</organism>
<comment type="similarity">
    <text evidence="4 12">In the N-terminal section; belongs to the cytidine and deoxycytidylate deaminase family.</text>
</comment>
<evidence type="ECO:0000256" key="3">
    <source>
        <dbReference type="ARBA" id="ARBA00004910"/>
    </source>
</evidence>
<evidence type="ECO:0000256" key="13">
    <source>
        <dbReference type="PIRSR" id="PIRSR006769-1"/>
    </source>
</evidence>
<dbReference type="GO" id="GO:0050661">
    <property type="term" value="F:NADP binding"/>
    <property type="evidence" value="ECO:0007669"/>
    <property type="project" value="InterPro"/>
</dbReference>
<evidence type="ECO:0000256" key="2">
    <source>
        <dbReference type="ARBA" id="ARBA00004882"/>
    </source>
</evidence>
<keyword evidence="18" id="KW-1185">Reference proteome</keyword>
<dbReference type="UniPathway" id="UPA00275">
    <property type="reaction ID" value="UER00401"/>
</dbReference>
<dbReference type="EMBL" id="JPWA01000012">
    <property type="protein sequence ID" value="RCK05772.1"/>
    <property type="molecule type" value="Genomic_DNA"/>
</dbReference>
<evidence type="ECO:0000256" key="12">
    <source>
        <dbReference type="PIRNR" id="PIRNR006769"/>
    </source>
</evidence>
<dbReference type="GO" id="GO:0008835">
    <property type="term" value="F:diaminohydroxyphosphoribosylaminopyrimidine deaminase activity"/>
    <property type="evidence" value="ECO:0007669"/>
    <property type="project" value="UniProtKB-EC"/>
</dbReference>
<feature type="binding site" evidence="14">
    <location>
        <position position="208"/>
    </location>
    <ligand>
        <name>NADP(+)</name>
        <dbReference type="ChEBI" id="CHEBI:58349"/>
    </ligand>
</feature>
<feature type="binding site" evidence="14">
    <location>
        <position position="215"/>
    </location>
    <ligand>
        <name>substrate</name>
    </ligand>
</feature>
<evidence type="ECO:0000256" key="10">
    <source>
        <dbReference type="ARBA" id="ARBA00023002"/>
    </source>
</evidence>
<dbReference type="SUPFAM" id="SSF53927">
    <property type="entry name" value="Cytidine deaminase-like"/>
    <property type="match status" value="1"/>
</dbReference>
<comment type="pathway">
    <text evidence="3 12">Cofactor biosynthesis; riboflavin biosynthesis; 5-amino-6-(D-ribitylamino)uracil from GTP: step 3/4.</text>
</comment>
<feature type="binding site" evidence="15">
    <location>
        <position position="83"/>
    </location>
    <ligand>
        <name>Zn(2+)</name>
        <dbReference type="ChEBI" id="CHEBI:29105"/>
        <note>catalytic</note>
    </ligand>
</feature>
<feature type="active site" description="Proton donor" evidence="13">
    <location>
        <position position="60"/>
    </location>
</feature>
<dbReference type="Pfam" id="PF01872">
    <property type="entry name" value="RibD_C"/>
    <property type="match status" value="1"/>
</dbReference>
<comment type="catalytic activity">
    <reaction evidence="12">
        <text>5-amino-6-(5-phospho-D-ribitylamino)uracil + NADP(+) = 5-amino-6-(5-phospho-D-ribosylamino)uracil + NADPH + H(+)</text>
        <dbReference type="Rhea" id="RHEA:17845"/>
        <dbReference type="ChEBI" id="CHEBI:15378"/>
        <dbReference type="ChEBI" id="CHEBI:57783"/>
        <dbReference type="ChEBI" id="CHEBI:58349"/>
        <dbReference type="ChEBI" id="CHEBI:58421"/>
        <dbReference type="ChEBI" id="CHEBI:58453"/>
        <dbReference type="EC" id="1.1.1.193"/>
    </reaction>
</comment>
<keyword evidence="10 12" id="KW-0560">Oxidoreductase</keyword>
<dbReference type="InterPro" id="IPR016193">
    <property type="entry name" value="Cytidine_deaminase-like"/>
</dbReference>
<dbReference type="PROSITE" id="PS00903">
    <property type="entry name" value="CYT_DCMP_DEAMINASES_1"/>
    <property type="match status" value="1"/>
</dbReference>
<sequence length="374" mass="40193">MTIPAFSDDDRHFMRVALSLSKRGLGNVWPNPSVGCVLVSPQGTIVGRGFTKPGGRPHAERVALDEAAEMARNATAYVTLEPCSHFGVSPPCAAGLIEAGVKRVVSALEDPDDRVSGRGHDMLRDAGIIVDVGLCSDEARHINSGFLSRILSGRPTVTLKLASTMDGRSATKSGESKWITGSAAREQGHLLRANHDAILVGANTVLTDNPTLTCRIAGRYEQSPVRIILDRKGEVPLSTDMVTSAHNVPTWVVTTDALLREVSEKFTETDVKVLSARCDNDHFDLNDVMKRLGEQGLTRVLVESGGILAAGLVRDNLVDCIVHFSAPSIIGADGKAMIADLGFDRLSDISRFRRVSVRAVGEDIVTTYEKITDS</sequence>
<dbReference type="GO" id="GO:0009231">
    <property type="term" value="P:riboflavin biosynthetic process"/>
    <property type="evidence" value="ECO:0007669"/>
    <property type="project" value="UniProtKB-UniPathway"/>
</dbReference>
<dbReference type="NCBIfam" id="TIGR00326">
    <property type="entry name" value="eubact_ribD"/>
    <property type="match status" value="1"/>
</dbReference>
<feature type="domain" description="CMP/dCMP-type deaminase" evidence="16">
    <location>
        <begin position="8"/>
        <end position="130"/>
    </location>
</feature>
<comment type="cofactor">
    <cofactor evidence="12 15">
        <name>Zn(2+)</name>
        <dbReference type="ChEBI" id="CHEBI:29105"/>
    </cofactor>
    <text evidence="12 15">Binds 1 zinc ion.</text>
</comment>
<feature type="binding site" evidence="14">
    <location>
        <position position="212"/>
    </location>
    <ligand>
        <name>substrate</name>
    </ligand>
</feature>